<gene>
    <name evidence="2" type="ORF">BESB_018070</name>
</gene>
<dbReference type="AlphaFoldDB" id="A0A2A9M3G8"/>
<comment type="caution">
    <text evidence="2">The sequence shown here is derived from an EMBL/GenBank/DDBJ whole genome shotgun (WGS) entry which is preliminary data.</text>
</comment>
<keyword evidence="3" id="KW-1185">Reference proteome</keyword>
<evidence type="ECO:0000313" key="3">
    <source>
        <dbReference type="Proteomes" id="UP000224006"/>
    </source>
</evidence>
<proteinExistence type="predicted"/>
<organism evidence="2 3">
    <name type="scientific">Besnoitia besnoiti</name>
    <name type="common">Apicomplexan protozoan</name>
    <dbReference type="NCBI Taxonomy" id="94643"/>
    <lineage>
        <taxon>Eukaryota</taxon>
        <taxon>Sar</taxon>
        <taxon>Alveolata</taxon>
        <taxon>Apicomplexa</taxon>
        <taxon>Conoidasida</taxon>
        <taxon>Coccidia</taxon>
        <taxon>Eucoccidiorida</taxon>
        <taxon>Eimeriorina</taxon>
        <taxon>Sarcocystidae</taxon>
        <taxon>Besnoitia</taxon>
    </lineage>
</organism>
<dbReference type="KEGG" id="bbes:BESB_018070"/>
<protein>
    <submittedName>
        <fullName evidence="2">Uncharacterized protein</fullName>
    </submittedName>
</protein>
<evidence type="ECO:0000256" key="1">
    <source>
        <dbReference type="SAM" id="MobiDB-lite"/>
    </source>
</evidence>
<reference evidence="2 3" key="1">
    <citation type="submission" date="2017-09" db="EMBL/GenBank/DDBJ databases">
        <title>Genome sequencing of Besnoitia besnoiti strain Bb-Ger1.</title>
        <authorList>
            <person name="Schares G."/>
            <person name="Venepally P."/>
            <person name="Lorenzi H.A."/>
        </authorList>
    </citation>
    <scope>NUCLEOTIDE SEQUENCE [LARGE SCALE GENOMIC DNA]</scope>
    <source>
        <strain evidence="2 3">Bb-Ger1</strain>
    </source>
</reference>
<dbReference type="OrthoDB" id="354098at2759"/>
<feature type="region of interest" description="Disordered" evidence="1">
    <location>
        <begin position="1"/>
        <end position="42"/>
    </location>
</feature>
<dbReference type="VEuPathDB" id="ToxoDB:BESB_018070"/>
<dbReference type="EMBL" id="NWUJ01000011">
    <property type="protein sequence ID" value="PFH32489.1"/>
    <property type="molecule type" value="Genomic_DNA"/>
</dbReference>
<evidence type="ECO:0000313" key="2">
    <source>
        <dbReference type="EMBL" id="PFH32489.1"/>
    </source>
</evidence>
<accession>A0A2A9M3G8</accession>
<dbReference type="Proteomes" id="UP000224006">
    <property type="component" value="Chromosome X"/>
</dbReference>
<feature type="region of interest" description="Disordered" evidence="1">
    <location>
        <begin position="59"/>
        <end position="113"/>
    </location>
</feature>
<name>A0A2A9M3G8_BESBE</name>
<dbReference type="RefSeq" id="XP_029216498.1">
    <property type="nucleotide sequence ID" value="XM_029360522.1"/>
</dbReference>
<feature type="compositionally biased region" description="Low complexity" evidence="1">
    <location>
        <begin position="62"/>
        <end position="71"/>
    </location>
</feature>
<feature type="compositionally biased region" description="Basic and acidic residues" evidence="1">
    <location>
        <begin position="1"/>
        <end position="18"/>
    </location>
</feature>
<dbReference type="GeneID" id="40306868"/>
<sequence length="165" mass="17658">MEDEKREVEEKEKKKLENAMKPWFNNRDALDGTVSHPERHSSAVGKYLPATLLAQNKKLDKPAASAAGSACPSPPARTNPLAKSESATEADGGASDVSGAKGEKKRTAEAAGLAPATALTTALKIGEERQATHQKLEGKGRSLLEYATVPQKVKVSRKAFDFSSW</sequence>